<dbReference type="EMBL" id="MVHS01000002">
    <property type="protein sequence ID" value="ORA73907.1"/>
    <property type="molecule type" value="Genomic_DNA"/>
</dbReference>
<evidence type="ECO:0000256" key="3">
    <source>
        <dbReference type="SAM" id="MobiDB-lite"/>
    </source>
</evidence>
<evidence type="ECO:0000313" key="5">
    <source>
        <dbReference type="EMBL" id="ORA73907.1"/>
    </source>
</evidence>
<evidence type="ECO:0000313" key="6">
    <source>
        <dbReference type="Proteomes" id="UP000192801"/>
    </source>
</evidence>
<reference evidence="5 6" key="1">
    <citation type="submission" date="2016-12" db="EMBL/GenBank/DDBJ databases">
        <title>The new phylogeny of genus Mycobacterium.</title>
        <authorList>
            <person name="Tortoli E."/>
            <person name="Trovato A."/>
            <person name="Cirillo D.M."/>
        </authorList>
    </citation>
    <scope>NUCLEOTIDE SEQUENCE [LARGE SCALE GENOMIC DNA]</scope>
    <source>
        <strain evidence="5 6">DSM 45130</strain>
    </source>
</reference>
<keyword evidence="6" id="KW-1185">Reference proteome</keyword>
<proteinExistence type="predicted"/>
<comment type="subcellular location">
    <subcellularLocation>
        <location evidence="1">Membrane</location>
    </subcellularLocation>
</comment>
<dbReference type="PANTHER" id="PTHR37042">
    <property type="entry name" value="OUTER MEMBRANE PROTEIN RV1973"/>
    <property type="match status" value="1"/>
</dbReference>
<accession>A0A1X0DNL2</accession>
<protein>
    <recommendedName>
        <fullName evidence="7">Mce protein</fullName>
    </recommendedName>
</protein>
<dbReference type="AlphaFoldDB" id="A0A1X0DNL2"/>
<evidence type="ECO:0000256" key="4">
    <source>
        <dbReference type="SAM" id="Phobius"/>
    </source>
</evidence>
<organism evidence="5 6">
    <name type="scientific">Mycolicibacterium insubricum</name>
    <dbReference type="NCBI Taxonomy" id="444597"/>
    <lineage>
        <taxon>Bacteria</taxon>
        <taxon>Bacillati</taxon>
        <taxon>Actinomycetota</taxon>
        <taxon>Actinomycetes</taxon>
        <taxon>Mycobacteriales</taxon>
        <taxon>Mycobacteriaceae</taxon>
        <taxon>Mycolicibacterium</taxon>
    </lineage>
</organism>
<sequence length="224" mass="23791">MAGQQRGDPVIDTEPETDVEAGTDAEAGADVEAEANTAAGKRRQRWPWRPRAFGTRVVGVRLWVCVVAATLLVALTGLAGTGGWLLYRQHDRDVAAAAALDAARSYAVALTSTDQNSIDQNIKDLLDGATGNFKDTYGKTASRLRKMLIDNKVNTTGTVVDSAVKSVRGDEVDVLLTVKQVITSAAAPQPRTDIVSVSMTMRKVDGRWLAADVLLAGADDKPAS</sequence>
<keyword evidence="4" id="KW-1133">Transmembrane helix</keyword>
<evidence type="ECO:0008006" key="7">
    <source>
        <dbReference type="Google" id="ProtNLM"/>
    </source>
</evidence>
<feature type="compositionally biased region" description="Acidic residues" evidence="3">
    <location>
        <begin position="11"/>
        <end position="27"/>
    </location>
</feature>
<evidence type="ECO:0000256" key="1">
    <source>
        <dbReference type="ARBA" id="ARBA00004370"/>
    </source>
</evidence>
<keyword evidence="4" id="KW-0812">Transmembrane</keyword>
<evidence type="ECO:0000256" key="2">
    <source>
        <dbReference type="ARBA" id="ARBA00023136"/>
    </source>
</evidence>
<feature type="region of interest" description="Disordered" evidence="3">
    <location>
        <begin position="1"/>
        <end position="27"/>
    </location>
</feature>
<comment type="caution">
    <text evidence="5">The sequence shown here is derived from an EMBL/GenBank/DDBJ whole genome shotgun (WGS) entry which is preliminary data.</text>
</comment>
<keyword evidence="2 4" id="KW-0472">Membrane</keyword>
<feature type="transmembrane region" description="Helical" evidence="4">
    <location>
        <begin position="60"/>
        <end position="87"/>
    </location>
</feature>
<gene>
    <name evidence="5" type="ORF">BST26_01455</name>
</gene>
<dbReference type="GO" id="GO:0016020">
    <property type="term" value="C:membrane"/>
    <property type="evidence" value="ECO:0007669"/>
    <property type="project" value="UniProtKB-SubCell"/>
</dbReference>
<dbReference type="Proteomes" id="UP000192801">
    <property type="component" value="Unassembled WGS sequence"/>
</dbReference>
<name>A0A1X0DNL2_9MYCO</name>
<dbReference type="STRING" id="444597.BST26_01455"/>
<dbReference type="PANTHER" id="PTHR37042:SF4">
    <property type="entry name" value="OUTER MEMBRANE PROTEIN RV1973"/>
    <property type="match status" value="1"/>
</dbReference>